<organism evidence="7 8">
    <name type="scientific">Lasallia pustulata</name>
    <dbReference type="NCBI Taxonomy" id="136370"/>
    <lineage>
        <taxon>Eukaryota</taxon>
        <taxon>Fungi</taxon>
        <taxon>Dikarya</taxon>
        <taxon>Ascomycota</taxon>
        <taxon>Pezizomycotina</taxon>
        <taxon>Lecanoromycetes</taxon>
        <taxon>OSLEUM clade</taxon>
        <taxon>Umbilicariomycetidae</taxon>
        <taxon>Umbilicariales</taxon>
        <taxon>Umbilicariaceae</taxon>
        <taxon>Lasallia</taxon>
    </lineage>
</organism>
<dbReference type="GO" id="GO:0000324">
    <property type="term" value="C:fungal-type vacuole"/>
    <property type="evidence" value="ECO:0007669"/>
    <property type="project" value="TreeGrafter"/>
</dbReference>
<keyword evidence="3 6" id="KW-1133">Transmembrane helix</keyword>
<keyword evidence="4 6" id="KW-0472">Membrane</keyword>
<sequence length="312" mass="34417">MPSQYECIQVTDYCTVQDSIYGYYPTLPGSAFFLALFAICLVAQIIEGVRWKTWTFMIGLSIGCFVEMLGYVGRIKLHFNPYDNTGFMIQICCLIMGPAWLTAGIYLTLKHLVKAFGREYSYLRPKYYTWIFIGCDVFSLTLQAAGGGLASGASGNSSQLTLGNNFAISGIIFQVVTLIVFAGLASLYFVRRHLHPDASKAVEPQLQTTKFRLFCAAIVVAFFAILTRCIYRIAEMSGGWGNPLMQNQREFIALDSSMCAIAVVALTVFHPGYCFPQMAVPIGVRRPTAPTELEQKPSHASSHVDVEAGVKA</sequence>
<name>A0A1W5D9S7_9LECA</name>
<proteinExistence type="predicted"/>
<protein>
    <submittedName>
        <fullName evidence="7">RTA-like protein</fullName>
    </submittedName>
</protein>
<dbReference type="GO" id="GO:0005886">
    <property type="term" value="C:plasma membrane"/>
    <property type="evidence" value="ECO:0007669"/>
    <property type="project" value="TreeGrafter"/>
</dbReference>
<evidence type="ECO:0000256" key="5">
    <source>
        <dbReference type="SAM" id="MobiDB-lite"/>
    </source>
</evidence>
<dbReference type="Pfam" id="PF04479">
    <property type="entry name" value="RTA1"/>
    <property type="match status" value="1"/>
</dbReference>
<feature type="compositionally biased region" description="Basic and acidic residues" evidence="5">
    <location>
        <begin position="293"/>
        <end position="312"/>
    </location>
</feature>
<feature type="transmembrane region" description="Helical" evidence="6">
    <location>
        <begin position="166"/>
        <end position="190"/>
    </location>
</feature>
<dbReference type="PANTHER" id="PTHR31465">
    <property type="entry name" value="PROTEIN RTA1-RELATED"/>
    <property type="match status" value="1"/>
</dbReference>
<keyword evidence="2 6" id="KW-0812">Transmembrane</keyword>
<evidence type="ECO:0000256" key="1">
    <source>
        <dbReference type="ARBA" id="ARBA00004141"/>
    </source>
</evidence>
<evidence type="ECO:0000256" key="2">
    <source>
        <dbReference type="ARBA" id="ARBA00022692"/>
    </source>
</evidence>
<feature type="transmembrane region" description="Helical" evidence="6">
    <location>
        <begin position="251"/>
        <end position="269"/>
    </location>
</feature>
<accession>A0A1W5D9S7</accession>
<evidence type="ECO:0000256" key="4">
    <source>
        <dbReference type="ARBA" id="ARBA00023136"/>
    </source>
</evidence>
<feature type="transmembrane region" description="Helical" evidence="6">
    <location>
        <begin position="53"/>
        <end position="75"/>
    </location>
</feature>
<feature type="region of interest" description="Disordered" evidence="5">
    <location>
        <begin position="290"/>
        <end position="312"/>
    </location>
</feature>
<keyword evidence="8" id="KW-1185">Reference proteome</keyword>
<evidence type="ECO:0000313" key="8">
    <source>
        <dbReference type="Proteomes" id="UP000192927"/>
    </source>
</evidence>
<evidence type="ECO:0000313" key="7">
    <source>
        <dbReference type="EMBL" id="SLM39884.1"/>
    </source>
</evidence>
<feature type="transmembrane region" description="Helical" evidence="6">
    <location>
        <begin position="27"/>
        <end position="46"/>
    </location>
</feature>
<dbReference type="EMBL" id="FWEW01003582">
    <property type="protein sequence ID" value="SLM39884.1"/>
    <property type="molecule type" value="Genomic_DNA"/>
</dbReference>
<dbReference type="InterPro" id="IPR007568">
    <property type="entry name" value="RTA1"/>
</dbReference>
<feature type="transmembrane region" description="Helical" evidence="6">
    <location>
        <begin position="211"/>
        <end position="231"/>
    </location>
</feature>
<dbReference type="Proteomes" id="UP000192927">
    <property type="component" value="Unassembled WGS sequence"/>
</dbReference>
<comment type="subcellular location">
    <subcellularLocation>
        <location evidence="1">Membrane</location>
        <topology evidence="1">Multi-pass membrane protein</topology>
    </subcellularLocation>
</comment>
<evidence type="ECO:0000256" key="6">
    <source>
        <dbReference type="SAM" id="Phobius"/>
    </source>
</evidence>
<reference evidence="8" key="1">
    <citation type="submission" date="2017-03" db="EMBL/GenBank/DDBJ databases">
        <authorList>
            <person name="Sharma R."/>
            <person name="Thines M."/>
        </authorList>
    </citation>
    <scope>NUCLEOTIDE SEQUENCE [LARGE SCALE GENOMIC DNA]</scope>
</reference>
<evidence type="ECO:0000256" key="3">
    <source>
        <dbReference type="ARBA" id="ARBA00022989"/>
    </source>
</evidence>
<dbReference type="PANTHER" id="PTHR31465:SF8">
    <property type="entry name" value="DOMAIN PROTEIN, PUTATIVE (AFU_ORTHOLOGUE AFUA_6G14140)-RELATED"/>
    <property type="match status" value="1"/>
</dbReference>
<feature type="transmembrane region" description="Helical" evidence="6">
    <location>
        <begin position="127"/>
        <end position="146"/>
    </location>
</feature>
<dbReference type="AlphaFoldDB" id="A0A1W5D9S7"/>
<feature type="transmembrane region" description="Helical" evidence="6">
    <location>
        <begin position="87"/>
        <end position="107"/>
    </location>
</feature>